<evidence type="ECO:0000313" key="1">
    <source>
        <dbReference type="EMBL" id="GGE13195.1"/>
    </source>
</evidence>
<reference evidence="1" key="1">
    <citation type="journal article" date="2014" name="Int. J. Syst. Evol. Microbiol.">
        <title>Complete genome sequence of Corynebacterium casei LMG S-19264T (=DSM 44701T), isolated from a smear-ripened cheese.</title>
        <authorList>
            <consortium name="US DOE Joint Genome Institute (JGI-PGF)"/>
            <person name="Walter F."/>
            <person name="Albersmeier A."/>
            <person name="Kalinowski J."/>
            <person name="Ruckert C."/>
        </authorList>
    </citation>
    <scope>NUCLEOTIDE SEQUENCE</scope>
    <source>
        <strain evidence="1">CGMCC 1.15179</strain>
    </source>
</reference>
<accession>A0A8J2VH04</accession>
<dbReference type="AlphaFoldDB" id="A0A8J2VH04"/>
<reference evidence="1" key="2">
    <citation type="submission" date="2020-09" db="EMBL/GenBank/DDBJ databases">
        <authorList>
            <person name="Sun Q."/>
            <person name="Zhou Y."/>
        </authorList>
    </citation>
    <scope>NUCLEOTIDE SEQUENCE</scope>
    <source>
        <strain evidence="1">CGMCC 1.15179</strain>
    </source>
</reference>
<dbReference type="EMBL" id="BMHQ01000004">
    <property type="protein sequence ID" value="GGE13195.1"/>
    <property type="molecule type" value="Genomic_DNA"/>
</dbReference>
<evidence type="ECO:0000313" key="2">
    <source>
        <dbReference type="Proteomes" id="UP000625210"/>
    </source>
</evidence>
<protein>
    <submittedName>
        <fullName evidence="1">Uncharacterized protein</fullName>
    </submittedName>
</protein>
<gene>
    <name evidence="1" type="ORF">GCM10011571_13250</name>
</gene>
<proteinExistence type="predicted"/>
<sequence>MRLPVSPWAKRGIVARTLKKRILGDAFFYWKEGWCSLMRRNFWRESAYGEWTSDSGGRRSG</sequence>
<name>A0A8J2VH04_9BACL</name>
<keyword evidence="2" id="KW-1185">Reference proteome</keyword>
<dbReference type="Proteomes" id="UP000625210">
    <property type="component" value="Unassembled WGS sequence"/>
</dbReference>
<comment type="caution">
    <text evidence="1">The sequence shown here is derived from an EMBL/GenBank/DDBJ whole genome shotgun (WGS) entry which is preliminary data.</text>
</comment>
<organism evidence="1 2">
    <name type="scientific">Marinithermofilum abyssi</name>
    <dbReference type="NCBI Taxonomy" id="1571185"/>
    <lineage>
        <taxon>Bacteria</taxon>
        <taxon>Bacillati</taxon>
        <taxon>Bacillota</taxon>
        <taxon>Bacilli</taxon>
        <taxon>Bacillales</taxon>
        <taxon>Thermoactinomycetaceae</taxon>
        <taxon>Marinithermofilum</taxon>
    </lineage>
</organism>